<evidence type="ECO:0000313" key="2">
    <source>
        <dbReference type="Proteomes" id="UP000006852"/>
    </source>
</evidence>
<dbReference type="EMBL" id="CP002631">
    <property type="protein sequence ID" value="AEB13886.1"/>
    <property type="molecule type" value="Genomic_DNA"/>
</dbReference>
<reference evidence="1 2" key="1">
    <citation type="journal article" date="2011" name="Stand. Genomic Sci.">
        <title>Complete genome sequence of Treponema succinifaciens type strain (6091).</title>
        <authorList>
            <person name="Han C."/>
            <person name="Gronow S."/>
            <person name="Teshima H."/>
            <person name="Lapidus A."/>
            <person name="Nolan M."/>
            <person name="Lucas S."/>
            <person name="Hammon N."/>
            <person name="Deshpande S."/>
            <person name="Cheng J.F."/>
            <person name="Zeytun A."/>
            <person name="Tapia R."/>
            <person name="Goodwin L."/>
            <person name="Pitluck S."/>
            <person name="Liolios K."/>
            <person name="Pagani I."/>
            <person name="Ivanova N."/>
            <person name="Mavromatis K."/>
            <person name="Mikhailova N."/>
            <person name="Huntemann M."/>
            <person name="Pati A."/>
            <person name="Chen A."/>
            <person name="Palaniappan K."/>
            <person name="Land M."/>
            <person name="Hauser L."/>
            <person name="Brambilla E.M."/>
            <person name="Rohde M."/>
            <person name="Goker M."/>
            <person name="Woyke T."/>
            <person name="Bristow J."/>
            <person name="Eisen J.A."/>
            <person name="Markowitz V."/>
            <person name="Hugenholtz P."/>
            <person name="Kyrpides N.C."/>
            <person name="Klenk H.P."/>
            <person name="Detter J.C."/>
        </authorList>
    </citation>
    <scope>NUCLEOTIDE SEQUENCE [LARGE SCALE GENOMIC DNA]</scope>
    <source>
        <strain evidence="2">ATCC 33096 / DSM 2489 / 6091</strain>
    </source>
</reference>
<gene>
    <name evidence="1" type="ordered locus">Tresu_0966</name>
</gene>
<dbReference type="STRING" id="869209.Tresu_0966"/>
<sequence length="573" mass="65956">MENKNLSAKSNFEVLASNLSKEERSDILSQIQQDKLDVSFPSEKSDNQFEQEKRREDKLTLSEKLRQEPLLFRFILWLKSLFLNSSIETVYNNSVLASLSKNLEHDFPDVIDCKNKLLLSGFYSGLLDLKRVREFFKPSFDSLEQDSGLFYFLLGFTVMPEIVQDIKSSCDVYSYSFEKPLPADIRNILFTKLDGIVSGISSEKKIKMSACSREFERLRMFVKIPLGTVMSKFSSGSSGRTCSFSQIKDDFDSLARILLGRFECSDTTLSVLFMSGIPQKDLWNCSTSSYEEIAEKVNSSSAEISLLNTFAEKIPLKKFGKVISENSLYSPLPLSYSDLWFQKFKEQWKVVLDKRLKMWNKDFKKSEIKKKLKIYFSLEDFPKYPSRPWKKVGADYTEKYESSIGFLNYYLKNEFPKYKQLLSTITLEGKFSIKENMYEFSDMISTLNSIITKNDFLVERLSSSGEYGSEITHYASSEKEPDKEKLRSILFEIEGNALDLADMFAKFLTGFENLLFAMLGEKSTVYYGPLANLNKIMGADNKEFKLNLEKFAHSVKFASEVLQAIIEMENISV</sequence>
<name>F2NUQ5_TRES6</name>
<dbReference type="HOGENOM" id="CLU_034372_0_0_12"/>
<protein>
    <submittedName>
        <fullName evidence="1">Uncharacterized protein</fullName>
    </submittedName>
</protein>
<proteinExistence type="predicted"/>
<dbReference type="GeneID" id="302998131"/>
<dbReference type="Proteomes" id="UP000006852">
    <property type="component" value="Chromosome"/>
</dbReference>
<reference evidence="2" key="2">
    <citation type="submission" date="2011-04" db="EMBL/GenBank/DDBJ databases">
        <title>The complete genome of chromosome of Treponema succinifaciens DSM 2489.</title>
        <authorList>
            <person name="Lucas S."/>
            <person name="Copeland A."/>
            <person name="Lapidus A."/>
            <person name="Bruce D."/>
            <person name="Goodwin L."/>
            <person name="Pitluck S."/>
            <person name="Peters L."/>
            <person name="Kyrpides N."/>
            <person name="Mavromatis K."/>
            <person name="Ivanova N."/>
            <person name="Ovchinnikova G."/>
            <person name="Teshima H."/>
            <person name="Detter J.C."/>
            <person name="Tapia R."/>
            <person name="Han C."/>
            <person name="Land M."/>
            <person name="Hauser L."/>
            <person name="Markowitz V."/>
            <person name="Cheng J.-F."/>
            <person name="Hugenholtz P."/>
            <person name="Woyke T."/>
            <person name="Wu D."/>
            <person name="Gronow S."/>
            <person name="Wellnitz S."/>
            <person name="Brambilla E."/>
            <person name="Klenk H.-P."/>
            <person name="Eisen J.A."/>
        </authorList>
    </citation>
    <scope>NUCLEOTIDE SEQUENCE [LARGE SCALE GENOMIC DNA]</scope>
    <source>
        <strain evidence="2">ATCC 33096 / DSM 2489 / 6091</strain>
    </source>
</reference>
<dbReference type="InterPro" id="IPR035196">
    <property type="entry name" value="DUF5312"/>
</dbReference>
<keyword evidence="2" id="KW-1185">Reference proteome</keyword>
<dbReference type="OrthoDB" id="363294at2"/>
<accession>F2NUQ5</accession>
<dbReference type="eggNOG" id="ENOG5033U21">
    <property type="taxonomic scope" value="Bacteria"/>
</dbReference>
<dbReference type="Pfam" id="PF17239">
    <property type="entry name" value="DUF5312"/>
    <property type="match status" value="1"/>
</dbReference>
<dbReference type="RefSeq" id="WP_013701178.1">
    <property type="nucleotide sequence ID" value="NC_015385.1"/>
</dbReference>
<dbReference type="KEGG" id="tsu:Tresu_0966"/>
<dbReference type="AlphaFoldDB" id="F2NUQ5"/>
<organism evidence="1 2">
    <name type="scientific">Treponema succinifaciens (strain ATCC 33096 / DSM 2489 / 6091)</name>
    <dbReference type="NCBI Taxonomy" id="869209"/>
    <lineage>
        <taxon>Bacteria</taxon>
        <taxon>Pseudomonadati</taxon>
        <taxon>Spirochaetota</taxon>
        <taxon>Spirochaetia</taxon>
        <taxon>Spirochaetales</taxon>
        <taxon>Treponemataceae</taxon>
        <taxon>Treponema</taxon>
    </lineage>
</organism>
<evidence type="ECO:0000313" key="1">
    <source>
        <dbReference type="EMBL" id="AEB13886.1"/>
    </source>
</evidence>